<evidence type="ECO:0000313" key="1">
    <source>
        <dbReference type="EMBL" id="EQC27358.1"/>
    </source>
</evidence>
<reference evidence="1 2" key="1">
    <citation type="submission" date="2012-04" db="EMBL/GenBank/DDBJ databases">
        <title>The Genome Sequence of Saprolegnia declina VS20.</title>
        <authorList>
            <consortium name="The Broad Institute Genome Sequencing Platform"/>
            <person name="Russ C."/>
            <person name="Nusbaum C."/>
            <person name="Tyler B."/>
            <person name="van West P."/>
            <person name="Dieguez-Uribeondo J."/>
            <person name="de Bruijn I."/>
            <person name="Tripathy S."/>
            <person name="Jiang R."/>
            <person name="Young S.K."/>
            <person name="Zeng Q."/>
            <person name="Gargeya S."/>
            <person name="Fitzgerald M."/>
            <person name="Haas B."/>
            <person name="Abouelleil A."/>
            <person name="Alvarado L."/>
            <person name="Arachchi H.M."/>
            <person name="Berlin A."/>
            <person name="Chapman S.B."/>
            <person name="Goldberg J."/>
            <person name="Griggs A."/>
            <person name="Gujja S."/>
            <person name="Hansen M."/>
            <person name="Howarth C."/>
            <person name="Imamovic A."/>
            <person name="Larimer J."/>
            <person name="McCowen C."/>
            <person name="Montmayeur A."/>
            <person name="Murphy C."/>
            <person name="Neiman D."/>
            <person name="Pearson M."/>
            <person name="Priest M."/>
            <person name="Roberts A."/>
            <person name="Saif S."/>
            <person name="Shea T."/>
            <person name="Sisk P."/>
            <person name="Sykes S."/>
            <person name="Wortman J."/>
            <person name="Nusbaum C."/>
            <person name="Birren B."/>
        </authorList>
    </citation>
    <scope>NUCLEOTIDE SEQUENCE [LARGE SCALE GENOMIC DNA]</scope>
    <source>
        <strain evidence="1 2">VS20</strain>
    </source>
</reference>
<name>T0R5M3_SAPDV</name>
<evidence type="ECO:0000313" key="2">
    <source>
        <dbReference type="Proteomes" id="UP000030762"/>
    </source>
</evidence>
<dbReference type="OrthoDB" id="10293360at2759"/>
<organism evidence="1 2">
    <name type="scientific">Saprolegnia diclina (strain VS20)</name>
    <dbReference type="NCBI Taxonomy" id="1156394"/>
    <lineage>
        <taxon>Eukaryota</taxon>
        <taxon>Sar</taxon>
        <taxon>Stramenopiles</taxon>
        <taxon>Oomycota</taxon>
        <taxon>Saprolegniomycetes</taxon>
        <taxon>Saprolegniales</taxon>
        <taxon>Saprolegniaceae</taxon>
        <taxon>Saprolegnia</taxon>
    </lineage>
</organism>
<gene>
    <name evidence="1" type="ORF">SDRG_14800</name>
</gene>
<dbReference type="EMBL" id="JH767209">
    <property type="protein sequence ID" value="EQC27358.1"/>
    <property type="molecule type" value="Genomic_DNA"/>
</dbReference>
<accession>T0R5M3</accession>
<dbReference type="GeneID" id="19955527"/>
<sequence>MNLDRPSYIYVANLGGALRQIAITTSMQFFTSAKDLATPIVFHVTTTPELLLHTALDYLRAAGTTLFGSDGNMYYASTTTDAHVRAMIFATDKSFSRMPTHRLEPALSMLTVRHGAETYCVPLPRSYAACLAELPVAPTKLAYMHDGVLCTVFSEGSYEAFLQRNIDEITMESSTTQVESVIVM</sequence>
<dbReference type="Proteomes" id="UP000030762">
    <property type="component" value="Unassembled WGS sequence"/>
</dbReference>
<protein>
    <submittedName>
        <fullName evidence="1">Uncharacterized protein</fullName>
    </submittedName>
</protein>
<dbReference type="RefSeq" id="XP_008619177.1">
    <property type="nucleotide sequence ID" value="XM_008620955.1"/>
</dbReference>
<dbReference type="VEuPathDB" id="FungiDB:SDRG_14800"/>
<dbReference type="AlphaFoldDB" id="T0R5M3"/>
<dbReference type="InParanoid" id="T0R5M3"/>
<dbReference type="OMA" id="YCVPLPR"/>
<proteinExistence type="predicted"/>
<keyword evidence="2" id="KW-1185">Reference proteome</keyword>